<dbReference type="EMBL" id="PIXR01000631">
    <property type="protein sequence ID" value="TBU05735.1"/>
    <property type="molecule type" value="Genomic_DNA"/>
</dbReference>
<reference evidence="8 9" key="1">
    <citation type="submission" date="2017-12" db="EMBL/GenBank/DDBJ databases">
        <authorList>
            <person name="Pombert J.-F."/>
            <person name="Haag K.L."/>
            <person name="Ebert D."/>
        </authorList>
    </citation>
    <scope>NUCLEOTIDE SEQUENCE [LARGE SCALE GENOMIC DNA]</scope>
    <source>
        <strain evidence="8">IL-BN-2</strain>
    </source>
</reference>
<accession>A0A4Q9LE37</accession>
<evidence type="ECO:0000256" key="2">
    <source>
        <dbReference type="ARBA" id="ARBA00008020"/>
    </source>
</evidence>
<evidence type="ECO:0000256" key="3">
    <source>
        <dbReference type="ARBA" id="ARBA00011381"/>
    </source>
</evidence>
<keyword evidence="5 7" id="KW-0067">ATP-binding</keyword>
<dbReference type="VEuPathDB" id="MicrosporidiaDB:CWI39_0631p0010"/>
<dbReference type="PROSITE" id="PS00751">
    <property type="entry name" value="TCP1_2"/>
    <property type="match status" value="1"/>
</dbReference>
<dbReference type="GO" id="GO:0005524">
    <property type="term" value="F:ATP binding"/>
    <property type="evidence" value="ECO:0007669"/>
    <property type="project" value="UniProtKB-KW"/>
</dbReference>
<comment type="caution">
    <text evidence="8">The sequence shown here is derived from an EMBL/GenBank/DDBJ whole genome shotgun (WGS) entry which is preliminary data.</text>
</comment>
<evidence type="ECO:0000256" key="6">
    <source>
        <dbReference type="ARBA" id="ARBA00023186"/>
    </source>
</evidence>
<evidence type="ECO:0000256" key="5">
    <source>
        <dbReference type="ARBA" id="ARBA00022840"/>
    </source>
</evidence>
<dbReference type="InterPro" id="IPR002194">
    <property type="entry name" value="Chaperonin_TCP-1_CS"/>
</dbReference>
<proteinExistence type="inferred from homology"/>
<dbReference type="SUPFAM" id="SSF48592">
    <property type="entry name" value="GroEL equatorial domain-like"/>
    <property type="match status" value="1"/>
</dbReference>
<dbReference type="Proteomes" id="UP000293045">
    <property type="component" value="Unassembled WGS sequence"/>
</dbReference>
<dbReference type="GO" id="GO:0016887">
    <property type="term" value="F:ATP hydrolysis activity"/>
    <property type="evidence" value="ECO:0007669"/>
    <property type="project" value="InterPro"/>
</dbReference>
<dbReference type="InterPro" id="IPR002423">
    <property type="entry name" value="Cpn60/GroEL/TCP-1"/>
</dbReference>
<gene>
    <name evidence="8" type="ORF">CWI39_0631p0010</name>
</gene>
<evidence type="ECO:0000256" key="4">
    <source>
        <dbReference type="ARBA" id="ARBA00022741"/>
    </source>
</evidence>
<feature type="non-terminal residue" evidence="8">
    <location>
        <position position="115"/>
    </location>
</feature>
<dbReference type="Gene3D" id="1.10.560.10">
    <property type="entry name" value="GroEL-like equatorial domain"/>
    <property type="match status" value="1"/>
</dbReference>
<evidence type="ECO:0000256" key="7">
    <source>
        <dbReference type="RuleBase" id="RU004187"/>
    </source>
</evidence>
<comment type="subunit">
    <text evidence="3">Component of the T-complex protein 1 (TCP1) complex.</text>
</comment>
<keyword evidence="6 7" id="KW-0143">Chaperone</keyword>
<dbReference type="GO" id="GO:0005832">
    <property type="term" value="C:chaperonin-containing T-complex"/>
    <property type="evidence" value="ECO:0007669"/>
    <property type="project" value="UniProtKB-ARBA"/>
</dbReference>
<dbReference type="AlphaFoldDB" id="A0A4Q9LE37"/>
<dbReference type="InterPro" id="IPR027413">
    <property type="entry name" value="GROEL-like_equatorial_sf"/>
</dbReference>
<keyword evidence="4 7" id="KW-0547">Nucleotide-binding</keyword>
<dbReference type="VEuPathDB" id="MicrosporidiaDB:CWI36_0201p0030"/>
<evidence type="ECO:0000256" key="1">
    <source>
        <dbReference type="ARBA" id="ARBA00002912"/>
    </source>
</evidence>
<comment type="function">
    <text evidence="1">Molecular chaperone; assists the folding of proteins upon ATP hydrolysis.</text>
</comment>
<comment type="similarity">
    <text evidence="2 7">Belongs to the TCP-1 chaperonin family.</text>
</comment>
<dbReference type="PROSITE" id="PS00750">
    <property type="entry name" value="TCP1_1"/>
    <property type="match status" value="1"/>
</dbReference>
<evidence type="ECO:0000313" key="9">
    <source>
        <dbReference type="Proteomes" id="UP000293045"/>
    </source>
</evidence>
<evidence type="ECO:0000313" key="8">
    <source>
        <dbReference type="EMBL" id="TBU05735.1"/>
    </source>
</evidence>
<protein>
    <submittedName>
        <fullName evidence="8">Subunit beta of T-complex protein 1</fullName>
    </submittedName>
</protein>
<dbReference type="PRINTS" id="PR00304">
    <property type="entry name" value="TCOMPLEXTCP1"/>
</dbReference>
<dbReference type="GO" id="GO:0140662">
    <property type="term" value="F:ATP-dependent protein folding chaperone"/>
    <property type="evidence" value="ECO:0007669"/>
    <property type="project" value="InterPro"/>
</dbReference>
<sequence length="115" mass="12147">MNIYTHNNLGTSEERSEEAQKTIIGGVDLLIEILRSALGPKGALKLLTGTSPIISNDGATILKNLLIDSPSAQILIDASVSQDWEEGDGTTSVALLAALLIKEVQNIGLHPCTII</sequence>
<dbReference type="GO" id="GO:0051082">
    <property type="term" value="F:unfolded protein binding"/>
    <property type="evidence" value="ECO:0007669"/>
    <property type="project" value="InterPro"/>
</dbReference>
<dbReference type="InterPro" id="IPR017998">
    <property type="entry name" value="Chaperone_TCP-1"/>
</dbReference>
<name>A0A4Q9LE37_9MICR</name>
<dbReference type="Pfam" id="PF00118">
    <property type="entry name" value="Cpn60_TCP1"/>
    <property type="match status" value="1"/>
</dbReference>
<dbReference type="PANTHER" id="PTHR11353">
    <property type="entry name" value="CHAPERONIN"/>
    <property type="match status" value="1"/>
</dbReference>
<organism evidence="8 9">
    <name type="scientific">Hamiltosporidium magnivora</name>
    <dbReference type="NCBI Taxonomy" id="148818"/>
    <lineage>
        <taxon>Eukaryota</taxon>
        <taxon>Fungi</taxon>
        <taxon>Fungi incertae sedis</taxon>
        <taxon>Microsporidia</taxon>
        <taxon>Dubosqiidae</taxon>
        <taxon>Hamiltosporidium</taxon>
    </lineage>
</organism>